<dbReference type="Pfam" id="PF13602">
    <property type="entry name" value="ADH_zinc_N_2"/>
    <property type="match status" value="1"/>
</dbReference>
<reference evidence="3 4" key="1">
    <citation type="journal article" date="2016" name="Front. Microbiol.">
        <title>Comparative Genomics Analysis of Streptomyces Species Reveals Their Adaptation to the Marine Environment and Their Diversity at the Genomic Level.</title>
        <authorList>
            <person name="Tian X."/>
            <person name="Zhang Z."/>
            <person name="Yang T."/>
            <person name="Chen M."/>
            <person name="Li J."/>
            <person name="Chen F."/>
            <person name="Yang J."/>
            <person name="Li W."/>
            <person name="Zhang B."/>
            <person name="Zhang Z."/>
            <person name="Wu J."/>
            <person name="Zhang C."/>
            <person name="Long L."/>
            <person name="Xiao J."/>
        </authorList>
    </citation>
    <scope>NUCLEOTIDE SEQUENCE [LARGE SCALE GENOMIC DNA]</scope>
    <source>
        <strain evidence="3 4">SCSIO 02100</strain>
    </source>
</reference>
<name>A0A1E7KRY9_9ACTN</name>
<dbReference type="EMBL" id="LJGU01000029">
    <property type="protein sequence ID" value="OEV06687.1"/>
    <property type="molecule type" value="Genomic_DNA"/>
</dbReference>
<dbReference type="SUPFAM" id="SSF51735">
    <property type="entry name" value="NAD(P)-binding Rossmann-fold domains"/>
    <property type="match status" value="1"/>
</dbReference>
<dbReference type="Gene3D" id="3.90.180.10">
    <property type="entry name" value="Medium-chain alcohol dehydrogenases, catalytic domain"/>
    <property type="match status" value="1"/>
</dbReference>
<evidence type="ECO:0000256" key="2">
    <source>
        <dbReference type="ARBA" id="ARBA00023268"/>
    </source>
</evidence>
<dbReference type="PANTHER" id="PTHR43775:SF51">
    <property type="entry name" value="INACTIVE PHENOLPHTHIOCEROL SYNTHESIS POLYKETIDE SYNTHASE TYPE I PKS1-RELATED"/>
    <property type="match status" value="1"/>
</dbReference>
<evidence type="ECO:0000313" key="4">
    <source>
        <dbReference type="Proteomes" id="UP000176101"/>
    </source>
</evidence>
<protein>
    <recommendedName>
        <fullName evidence="5">KR domain-containing protein</fullName>
    </recommendedName>
</protein>
<dbReference type="Gene3D" id="3.40.50.720">
    <property type="entry name" value="NAD(P)-binding Rossmann-like Domain"/>
    <property type="match status" value="1"/>
</dbReference>
<comment type="caution">
    <text evidence="3">The sequence shown here is derived from an EMBL/GenBank/DDBJ whole genome shotgun (WGS) entry which is preliminary data.</text>
</comment>
<sequence length="100" mass="10531">YAAFDLGDVPAQRLGEILRTVVDLLRDDAAHPPPPTVSDLRRAPEALRTLSQGRNVGKFVLALPPAPDPNGTVLITGATGVLGSLVARHLVTAHGARRLL</sequence>
<evidence type="ECO:0008006" key="5">
    <source>
        <dbReference type="Google" id="ProtNLM"/>
    </source>
</evidence>
<evidence type="ECO:0000313" key="3">
    <source>
        <dbReference type="EMBL" id="OEV06687.1"/>
    </source>
</evidence>
<gene>
    <name evidence="3" type="ORF">AN216_00135</name>
</gene>
<dbReference type="AlphaFoldDB" id="A0A1E7KRY9"/>
<dbReference type="GO" id="GO:0004312">
    <property type="term" value="F:fatty acid synthase activity"/>
    <property type="evidence" value="ECO:0007669"/>
    <property type="project" value="TreeGrafter"/>
</dbReference>
<accession>A0A1E7KRY9</accession>
<evidence type="ECO:0000256" key="1">
    <source>
        <dbReference type="ARBA" id="ARBA00022679"/>
    </source>
</evidence>
<dbReference type="GO" id="GO:0006633">
    <property type="term" value="P:fatty acid biosynthetic process"/>
    <property type="evidence" value="ECO:0007669"/>
    <property type="project" value="TreeGrafter"/>
</dbReference>
<feature type="non-terminal residue" evidence="3">
    <location>
        <position position="1"/>
    </location>
</feature>
<dbReference type="RefSeq" id="WP_170842970.1">
    <property type="nucleotide sequence ID" value="NZ_LJGU01000029.1"/>
</dbReference>
<keyword evidence="2" id="KW-0511">Multifunctional enzyme</keyword>
<keyword evidence="1" id="KW-0808">Transferase</keyword>
<keyword evidence="4" id="KW-1185">Reference proteome</keyword>
<dbReference type="InterPro" id="IPR050091">
    <property type="entry name" value="PKS_NRPS_Biosynth_Enz"/>
</dbReference>
<dbReference type="InterPro" id="IPR036291">
    <property type="entry name" value="NAD(P)-bd_dom_sf"/>
</dbReference>
<dbReference type="PANTHER" id="PTHR43775">
    <property type="entry name" value="FATTY ACID SYNTHASE"/>
    <property type="match status" value="1"/>
</dbReference>
<dbReference type="Proteomes" id="UP000176101">
    <property type="component" value="Unassembled WGS sequence"/>
</dbReference>
<organism evidence="3 4">
    <name type="scientific">Streptomyces oceani</name>
    <dbReference type="NCBI Taxonomy" id="1075402"/>
    <lineage>
        <taxon>Bacteria</taxon>
        <taxon>Bacillati</taxon>
        <taxon>Actinomycetota</taxon>
        <taxon>Actinomycetes</taxon>
        <taxon>Kitasatosporales</taxon>
        <taxon>Streptomycetaceae</taxon>
        <taxon>Streptomyces</taxon>
    </lineage>
</organism>
<proteinExistence type="predicted"/>
<feature type="non-terminal residue" evidence="3">
    <location>
        <position position="100"/>
    </location>
</feature>